<feature type="transmembrane region" description="Helical" evidence="1">
    <location>
        <begin position="6"/>
        <end position="25"/>
    </location>
</feature>
<name>A0ABT9TG80_PAENI</name>
<accession>A0ABT9TG80</accession>
<proteinExistence type="predicted"/>
<evidence type="ECO:0000313" key="3">
    <source>
        <dbReference type="Proteomes" id="UP001244563"/>
    </source>
</evidence>
<organism evidence="2 3">
    <name type="scientific">Paenarthrobacter nicotinovorans</name>
    <name type="common">Arthrobacter nicotinovorans</name>
    <dbReference type="NCBI Taxonomy" id="29320"/>
    <lineage>
        <taxon>Bacteria</taxon>
        <taxon>Bacillati</taxon>
        <taxon>Actinomycetota</taxon>
        <taxon>Actinomycetes</taxon>
        <taxon>Micrococcales</taxon>
        <taxon>Micrococcaceae</taxon>
        <taxon>Paenarthrobacter</taxon>
    </lineage>
</organism>
<keyword evidence="3" id="KW-1185">Reference proteome</keyword>
<protein>
    <submittedName>
        <fullName evidence="2">Uncharacterized protein</fullName>
    </submittedName>
</protein>
<keyword evidence="1" id="KW-0472">Membrane</keyword>
<gene>
    <name evidence="2" type="ORF">J2T10_000246</name>
</gene>
<comment type="caution">
    <text evidence="2">The sequence shown here is derived from an EMBL/GenBank/DDBJ whole genome shotgun (WGS) entry which is preliminary data.</text>
</comment>
<sequence>MADVAVVVILVVSMGIVMWVAHLLGKMVDGEGPVSGR</sequence>
<evidence type="ECO:0000313" key="2">
    <source>
        <dbReference type="EMBL" id="MDQ0100627.1"/>
    </source>
</evidence>
<evidence type="ECO:0000256" key="1">
    <source>
        <dbReference type="SAM" id="Phobius"/>
    </source>
</evidence>
<keyword evidence="1" id="KW-1133">Transmembrane helix</keyword>
<keyword evidence="1" id="KW-0812">Transmembrane</keyword>
<dbReference type="Proteomes" id="UP001244563">
    <property type="component" value="Unassembled WGS sequence"/>
</dbReference>
<dbReference type="EMBL" id="JAUSSW010000001">
    <property type="protein sequence ID" value="MDQ0100627.1"/>
    <property type="molecule type" value="Genomic_DNA"/>
</dbReference>
<reference evidence="2 3" key="1">
    <citation type="submission" date="2023-07" db="EMBL/GenBank/DDBJ databases">
        <title>Sorghum-associated microbial communities from plants grown in Nebraska, USA.</title>
        <authorList>
            <person name="Schachtman D."/>
        </authorList>
    </citation>
    <scope>NUCLEOTIDE SEQUENCE [LARGE SCALE GENOMIC DNA]</scope>
    <source>
        <strain evidence="2 3">CC523</strain>
    </source>
</reference>